<evidence type="ECO:0000313" key="2">
    <source>
        <dbReference type="Proteomes" id="UP001329151"/>
    </source>
</evidence>
<organism evidence="1 2">
    <name type="scientific">Limnobacter thiooxidans</name>
    <dbReference type="NCBI Taxonomy" id="131080"/>
    <lineage>
        <taxon>Bacteria</taxon>
        <taxon>Pseudomonadati</taxon>
        <taxon>Pseudomonadota</taxon>
        <taxon>Betaproteobacteria</taxon>
        <taxon>Burkholderiales</taxon>
        <taxon>Burkholderiaceae</taxon>
        <taxon>Limnobacter</taxon>
    </lineage>
</organism>
<sequence length="110" mass="12331">MAEPPTVKPKELFILGLTSSGRAFRPSDWAERLCGVLSCYRPPGRQQQSQQHLAYSPYAKPIVMNSVKCVVIDERLRDVEPMAMTFVLNFARDNDLQVLDACLLPDPPQG</sequence>
<gene>
    <name evidence="1" type="ORF">RGQ30_08790</name>
</gene>
<dbReference type="KEGG" id="lto:RGQ30_08790"/>
<dbReference type="EMBL" id="AP028947">
    <property type="protein sequence ID" value="BET25378.1"/>
    <property type="molecule type" value="Genomic_DNA"/>
</dbReference>
<name>A0AA86MAU0_9BURK</name>
<dbReference type="RefSeq" id="WP_130558137.1">
    <property type="nucleotide sequence ID" value="NZ_AP028947.1"/>
</dbReference>
<dbReference type="Pfam" id="PF12112">
    <property type="entry name" value="DUF3579"/>
    <property type="match status" value="1"/>
</dbReference>
<proteinExistence type="predicted"/>
<evidence type="ECO:0000313" key="1">
    <source>
        <dbReference type="EMBL" id="BET25378.1"/>
    </source>
</evidence>
<dbReference type="Gene3D" id="3.30.70.2340">
    <property type="entry name" value="Uncharacterised protein PF12112 family, DUF3579"/>
    <property type="match status" value="1"/>
</dbReference>
<reference evidence="1 2" key="1">
    <citation type="submission" date="2023-10" db="EMBL/GenBank/DDBJ databases">
        <title>Complete Genome Sequence of Limnobacter thiooxidans CS-K2T, Isolated from freshwater lake sediments in Bavaria, Germany.</title>
        <authorList>
            <person name="Naruki M."/>
            <person name="Watanabe A."/>
            <person name="Warashina T."/>
            <person name="Morita T."/>
            <person name="Arakawa K."/>
        </authorList>
    </citation>
    <scope>NUCLEOTIDE SEQUENCE [LARGE SCALE GENOMIC DNA]</scope>
    <source>
        <strain evidence="1 2">CS-K2</strain>
    </source>
</reference>
<accession>A0AA86MAU0</accession>
<protein>
    <submittedName>
        <fullName evidence="1">DUF3579 domain-containing protein</fullName>
    </submittedName>
</protein>
<dbReference type="Proteomes" id="UP001329151">
    <property type="component" value="Chromosome"/>
</dbReference>
<dbReference type="AlphaFoldDB" id="A0AA86MAU0"/>
<keyword evidence="2" id="KW-1185">Reference proteome</keyword>
<dbReference type="InterPro" id="IPR021969">
    <property type="entry name" value="DUF3579"/>
</dbReference>